<gene>
    <name evidence="1" type="ORF">HC246_18265</name>
</gene>
<protein>
    <submittedName>
        <fullName evidence="1">Uncharacterized protein</fullName>
    </submittedName>
</protein>
<name>A0ABX1LX28_9CYAN</name>
<evidence type="ECO:0000313" key="1">
    <source>
        <dbReference type="EMBL" id="NMF59911.1"/>
    </source>
</evidence>
<keyword evidence="2" id="KW-1185">Reference proteome</keyword>
<dbReference type="EMBL" id="JAAVJL010000002">
    <property type="protein sequence ID" value="NMF59911.1"/>
    <property type="molecule type" value="Genomic_DNA"/>
</dbReference>
<dbReference type="RefSeq" id="WP_169364880.1">
    <property type="nucleotide sequence ID" value="NZ_JAAVJL010000002.1"/>
</dbReference>
<evidence type="ECO:0000313" key="2">
    <source>
        <dbReference type="Proteomes" id="UP000738376"/>
    </source>
</evidence>
<reference evidence="1 2" key="1">
    <citation type="submission" date="2020-03" db="EMBL/GenBank/DDBJ databases">
        <title>Draft Genome Sequence of 2-Methylisoborneol Producing Pseudanabaena yagii Strain GIHE-NHR1 Isolated from North Han River in South Korea.</title>
        <authorList>
            <person name="Jeong J."/>
        </authorList>
    </citation>
    <scope>NUCLEOTIDE SEQUENCE [LARGE SCALE GENOMIC DNA]</scope>
    <source>
        <strain evidence="1 2">GIHE-NHR1</strain>
    </source>
</reference>
<comment type="caution">
    <text evidence="1">The sequence shown here is derived from an EMBL/GenBank/DDBJ whole genome shotgun (WGS) entry which is preliminary data.</text>
</comment>
<sequence length="123" mass="13713">MQVTEKPVSAEQTEQVDALVIEQVIEQAPDQSHESALLSINAQVSFASLLALIQTLPKEQKWQVYQALGAELAPQSAEAKAIARLADEDDESMWITVVHEDDEIDEEALNERLIQRGYKKAKV</sequence>
<proteinExistence type="predicted"/>
<dbReference type="Proteomes" id="UP000738376">
    <property type="component" value="Unassembled WGS sequence"/>
</dbReference>
<organism evidence="1 2">
    <name type="scientific">Pseudanabaena yagii GIHE-NHR1</name>
    <dbReference type="NCBI Taxonomy" id="2722753"/>
    <lineage>
        <taxon>Bacteria</taxon>
        <taxon>Bacillati</taxon>
        <taxon>Cyanobacteriota</taxon>
        <taxon>Cyanophyceae</taxon>
        <taxon>Pseudanabaenales</taxon>
        <taxon>Pseudanabaenaceae</taxon>
        <taxon>Pseudanabaena</taxon>
        <taxon>Pseudanabaena yagii</taxon>
    </lineage>
</organism>
<accession>A0ABX1LX28</accession>